<dbReference type="eggNOG" id="ENOG502SFD6">
    <property type="taxonomic scope" value="Eukaryota"/>
</dbReference>
<dbReference type="STRING" id="3641.A0A061FCM5"/>
<dbReference type="HOGENOM" id="CLU_147785_1_0_1"/>
<dbReference type="InterPro" id="IPR002048">
    <property type="entry name" value="EF_hand_dom"/>
</dbReference>
<dbReference type="InterPro" id="IPR011992">
    <property type="entry name" value="EF-hand-dom_pair"/>
</dbReference>
<sequence length="104" mass="11913">MHIVQNSPKSVDKKCARIHAGQELPVPFIEEHLKKMFKGFDSNKDGRLSRKELQDAFNSLGSYAPSWRAGRAFRHADGNRDGHITEDELDYLVKYAVRHGYTVQ</sequence>
<dbReference type="SMART" id="SM00054">
    <property type="entry name" value="EFh"/>
    <property type="match status" value="2"/>
</dbReference>
<reference evidence="3 4" key="1">
    <citation type="journal article" date="2013" name="Genome Biol.">
        <title>The genome sequence of the most widely cultivated cacao type and its use to identify candidate genes regulating pod color.</title>
        <authorList>
            <person name="Motamayor J.C."/>
            <person name="Mockaitis K."/>
            <person name="Schmutz J."/>
            <person name="Haiminen N."/>
            <person name="Iii D.L."/>
            <person name="Cornejo O."/>
            <person name="Findley S.D."/>
            <person name="Zheng P."/>
            <person name="Utro F."/>
            <person name="Royaert S."/>
            <person name="Saski C."/>
            <person name="Jenkins J."/>
            <person name="Podicheti R."/>
            <person name="Zhao M."/>
            <person name="Scheffler B.E."/>
            <person name="Stack J.C."/>
            <person name="Feltus F.A."/>
            <person name="Mustiga G.M."/>
            <person name="Amores F."/>
            <person name="Phillips W."/>
            <person name="Marelli J.P."/>
            <person name="May G.D."/>
            <person name="Shapiro H."/>
            <person name="Ma J."/>
            <person name="Bustamante C.D."/>
            <person name="Schnell R.J."/>
            <person name="Main D."/>
            <person name="Gilbert D."/>
            <person name="Parida L."/>
            <person name="Kuhn D.N."/>
        </authorList>
    </citation>
    <scope>NUCLEOTIDE SEQUENCE [LARGE SCALE GENOMIC DNA]</scope>
    <source>
        <strain evidence="4">cv. Matina 1-6</strain>
    </source>
</reference>
<evidence type="ECO:0000313" key="4">
    <source>
        <dbReference type="Proteomes" id="UP000026915"/>
    </source>
</evidence>
<evidence type="ECO:0000313" key="3">
    <source>
        <dbReference type="EMBL" id="EOY14482.1"/>
    </source>
</evidence>
<dbReference type="SUPFAM" id="SSF47473">
    <property type="entry name" value="EF-hand"/>
    <property type="match status" value="1"/>
</dbReference>
<dbReference type="PROSITE" id="PS50222">
    <property type="entry name" value="EF_HAND_2"/>
    <property type="match status" value="2"/>
</dbReference>
<dbReference type="GO" id="GO:0005509">
    <property type="term" value="F:calcium ion binding"/>
    <property type="evidence" value="ECO:0007669"/>
    <property type="project" value="InterPro"/>
</dbReference>
<proteinExistence type="predicted"/>
<dbReference type="Pfam" id="PF13405">
    <property type="entry name" value="EF-hand_6"/>
    <property type="match status" value="1"/>
</dbReference>
<feature type="domain" description="EF-hand" evidence="2">
    <location>
        <begin position="28"/>
        <end position="63"/>
    </location>
</feature>
<dbReference type="Pfam" id="PF13202">
    <property type="entry name" value="EF-hand_5"/>
    <property type="match status" value="1"/>
</dbReference>
<dbReference type="Gramene" id="EOY14482">
    <property type="protein sequence ID" value="EOY14482"/>
    <property type="gene ID" value="TCM_033850"/>
</dbReference>
<dbReference type="PROSITE" id="PS00018">
    <property type="entry name" value="EF_HAND_1"/>
    <property type="match status" value="2"/>
</dbReference>
<keyword evidence="1" id="KW-0106">Calcium</keyword>
<dbReference type="InParanoid" id="A0A061FCM5"/>
<dbReference type="InterPro" id="IPR018247">
    <property type="entry name" value="EF_Hand_1_Ca_BS"/>
</dbReference>
<dbReference type="EMBL" id="CM001886">
    <property type="protein sequence ID" value="EOY14482.1"/>
    <property type="molecule type" value="Genomic_DNA"/>
</dbReference>
<keyword evidence="4" id="KW-1185">Reference proteome</keyword>
<dbReference type="Proteomes" id="UP000026915">
    <property type="component" value="Chromosome 8"/>
</dbReference>
<accession>A0A061FCM5</accession>
<dbReference type="AlphaFoldDB" id="A0A061FCM5"/>
<feature type="domain" description="EF-hand" evidence="2">
    <location>
        <begin position="71"/>
        <end position="99"/>
    </location>
</feature>
<dbReference type="CDD" id="cd00051">
    <property type="entry name" value="EFh"/>
    <property type="match status" value="1"/>
</dbReference>
<name>A0A061FCM5_THECC</name>
<gene>
    <name evidence="3" type="ORF">TCM_033850</name>
</gene>
<dbReference type="OMA" id="KCARIHA"/>
<organism evidence="3 4">
    <name type="scientific">Theobroma cacao</name>
    <name type="common">Cacao</name>
    <name type="synonym">Cocoa</name>
    <dbReference type="NCBI Taxonomy" id="3641"/>
    <lineage>
        <taxon>Eukaryota</taxon>
        <taxon>Viridiplantae</taxon>
        <taxon>Streptophyta</taxon>
        <taxon>Embryophyta</taxon>
        <taxon>Tracheophyta</taxon>
        <taxon>Spermatophyta</taxon>
        <taxon>Magnoliopsida</taxon>
        <taxon>eudicotyledons</taxon>
        <taxon>Gunneridae</taxon>
        <taxon>Pentapetalae</taxon>
        <taxon>rosids</taxon>
        <taxon>malvids</taxon>
        <taxon>Malvales</taxon>
        <taxon>Malvaceae</taxon>
        <taxon>Byttnerioideae</taxon>
        <taxon>Theobroma</taxon>
    </lineage>
</organism>
<protein>
    <submittedName>
        <fullName evidence="3">Calcium-binding EF-hand family protein, putative</fullName>
    </submittedName>
</protein>
<evidence type="ECO:0000259" key="2">
    <source>
        <dbReference type="PROSITE" id="PS50222"/>
    </source>
</evidence>
<dbReference type="Gene3D" id="1.10.238.10">
    <property type="entry name" value="EF-hand"/>
    <property type="match status" value="1"/>
</dbReference>
<evidence type="ECO:0000256" key="1">
    <source>
        <dbReference type="ARBA" id="ARBA00022837"/>
    </source>
</evidence>